<protein>
    <recommendedName>
        <fullName evidence="3">Winged helix DNA-binding domain-containing protein</fullName>
    </recommendedName>
</protein>
<dbReference type="PANTHER" id="PTHR38479">
    <property type="entry name" value="LMO0824 PROTEIN"/>
    <property type="match status" value="1"/>
</dbReference>
<evidence type="ECO:0000313" key="1">
    <source>
        <dbReference type="EMBL" id="MBE1485340.1"/>
    </source>
</evidence>
<dbReference type="Proteomes" id="UP000649753">
    <property type="component" value="Unassembled WGS sequence"/>
</dbReference>
<organism evidence="1 2">
    <name type="scientific">Plantactinospora soyae</name>
    <dbReference type="NCBI Taxonomy" id="1544732"/>
    <lineage>
        <taxon>Bacteria</taxon>
        <taxon>Bacillati</taxon>
        <taxon>Actinomycetota</taxon>
        <taxon>Actinomycetes</taxon>
        <taxon>Micromonosporales</taxon>
        <taxon>Micromonosporaceae</taxon>
        <taxon>Plantactinospora</taxon>
    </lineage>
</organism>
<dbReference type="Pfam" id="PF06224">
    <property type="entry name" value="AlkZ-like"/>
    <property type="match status" value="1"/>
</dbReference>
<dbReference type="PANTHER" id="PTHR38479:SF2">
    <property type="entry name" value="WINGED HELIX DNA-BINDING DOMAIN-CONTAINING PROTEIN"/>
    <property type="match status" value="1"/>
</dbReference>
<comment type="caution">
    <text evidence="1">The sequence shown here is derived from an EMBL/GenBank/DDBJ whole genome shotgun (WGS) entry which is preliminary data.</text>
</comment>
<dbReference type="InterPro" id="IPR009351">
    <property type="entry name" value="AlkZ-like"/>
</dbReference>
<dbReference type="RefSeq" id="WP_225945393.1">
    <property type="nucleotide sequence ID" value="NZ_JADBEB010000001.1"/>
</dbReference>
<evidence type="ECO:0000313" key="2">
    <source>
        <dbReference type="Proteomes" id="UP000649753"/>
    </source>
</evidence>
<gene>
    <name evidence="1" type="ORF">H4W31_000978</name>
</gene>
<keyword evidence="2" id="KW-1185">Reference proteome</keyword>
<name>A0A927QV57_9ACTN</name>
<proteinExistence type="predicted"/>
<accession>A0A927QV57</accession>
<sequence>MTITMTRAVLHRRALNRATLHRQLLLDRSDLTAIEAIGHLVGLQAQTPQTWYVGLWTRLRDCRPEAVGELLTSRQAVRIALLRSTIHLVTAADALALRPLLQPVIERGMGSNHGKLLTGLAREDIVAAGRDLLDERPLSFDELGRSLGQRWPDRDPAALAQGIRAWVPLVQVPPRGVWGRTGIAAHASLDTWLGAAPRHDYPVEELLSRYLAAFGPATVRDMQVWSGLTRLAEVVERMGSRLVGFRDENGAELFDLPDAVRPDPDVPAPPRFLYDYDNLLLSYDDRGRVVTDGYRQRNTSRNGMLPRAILLDGYTAGTWTTTVARGTATLTIDPFARLSSVNIEALAVEGERLLRFLTGGKSTLDVRFVEPA</sequence>
<dbReference type="EMBL" id="JADBEB010000001">
    <property type="protein sequence ID" value="MBE1485340.1"/>
    <property type="molecule type" value="Genomic_DNA"/>
</dbReference>
<reference evidence="1" key="1">
    <citation type="submission" date="2020-10" db="EMBL/GenBank/DDBJ databases">
        <title>Sequencing the genomes of 1000 actinobacteria strains.</title>
        <authorList>
            <person name="Klenk H.-P."/>
        </authorList>
    </citation>
    <scope>NUCLEOTIDE SEQUENCE</scope>
    <source>
        <strain evidence="1">DSM 46832</strain>
    </source>
</reference>
<dbReference type="AlphaFoldDB" id="A0A927QV57"/>
<evidence type="ECO:0008006" key="3">
    <source>
        <dbReference type="Google" id="ProtNLM"/>
    </source>
</evidence>